<feature type="domain" description="ATP-grasp" evidence="4">
    <location>
        <begin position="130"/>
        <end position="351"/>
    </location>
</feature>
<dbReference type="KEGG" id="psco:LY89DRAFT_575421"/>
<dbReference type="GeneID" id="28818515"/>
<protein>
    <submittedName>
        <fullName evidence="5">Glutathione synthetase ATP-binding domain-like protein</fullName>
    </submittedName>
</protein>
<accession>A0A194XQG5</accession>
<name>A0A194XQG5_MOLSC</name>
<dbReference type="InParanoid" id="A0A194XQG5"/>
<proteinExistence type="inferred from homology"/>
<evidence type="ECO:0000256" key="2">
    <source>
        <dbReference type="ARBA" id="ARBA00022598"/>
    </source>
</evidence>
<dbReference type="Proteomes" id="UP000070700">
    <property type="component" value="Unassembled WGS sequence"/>
</dbReference>
<keyword evidence="3 5" id="KW-0067">ATP-binding</keyword>
<dbReference type="GO" id="GO:0008716">
    <property type="term" value="F:D-alanine-D-alanine ligase activity"/>
    <property type="evidence" value="ECO:0007669"/>
    <property type="project" value="InterPro"/>
</dbReference>
<keyword evidence="6" id="KW-1185">Reference proteome</keyword>
<evidence type="ECO:0000256" key="1">
    <source>
        <dbReference type="ARBA" id="ARBA00010871"/>
    </source>
</evidence>
<dbReference type="OrthoDB" id="422362at2759"/>
<dbReference type="GO" id="GO:0046872">
    <property type="term" value="F:metal ion binding"/>
    <property type="evidence" value="ECO:0007669"/>
    <property type="project" value="InterPro"/>
</dbReference>
<keyword evidence="3" id="KW-0547">Nucleotide-binding</keyword>
<dbReference type="Gene3D" id="3.30.1490.20">
    <property type="entry name" value="ATP-grasp fold, A domain"/>
    <property type="match status" value="1"/>
</dbReference>
<dbReference type="GO" id="GO:0005524">
    <property type="term" value="F:ATP binding"/>
    <property type="evidence" value="ECO:0007669"/>
    <property type="project" value="UniProtKB-UniRule"/>
</dbReference>
<dbReference type="PANTHER" id="PTHR23132">
    <property type="entry name" value="D-ALANINE--D-ALANINE LIGASE"/>
    <property type="match status" value="1"/>
</dbReference>
<dbReference type="RefSeq" id="XP_018076788.1">
    <property type="nucleotide sequence ID" value="XM_018208789.1"/>
</dbReference>
<evidence type="ECO:0000259" key="4">
    <source>
        <dbReference type="PROSITE" id="PS50975"/>
    </source>
</evidence>
<reference evidence="5 6" key="1">
    <citation type="submission" date="2015-10" db="EMBL/GenBank/DDBJ databases">
        <title>Full genome of DAOMC 229536 Phialocephala scopiformis, a fungal endophyte of spruce producing the potent anti-insectan compound rugulosin.</title>
        <authorList>
            <consortium name="DOE Joint Genome Institute"/>
            <person name="Walker A.K."/>
            <person name="Frasz S.L."/>
            <person name="Seifert K.A."/>
            <person name="Miller J.D."/>
            <person name="Mondo S.J."/>
            <person name="Labutti K."/>
            <person name="Lipzen A."/>
            <person name="Dockter R."/>
            <person name="Kennedy M."/>
            <person name="Grigoriev I.V."/>
            <person name="Spatafora J.W."/>
        </authorList>
    </citation>
    <scope>NUCLEOTIDE SEQUENCE [LARGE SCALE GENOMIC DNA]</scope>
    <source>
        <strain evidence="5 6">CBS 120377</strain>
    </source>
</reference>
<dbReference type="Gene3D" id="3.30.470.20">
    <property type="entry name" value="ATP-grasp fold, B domain"/>
    <property type="match status" value="1"/>
</dbReference>
<organism evidence="5 6">
    <name type="scientific">Mollisia scopiformis</name>
    <name type="common">Conifer needle endophyte fungus</name>
    <name type="synonym">Phialocephala scopiformis</name>
    <dbReference type="NCBI Taxonomy" id="149040"/>
    <lineage>
        <taxon>Eukaryota</taxon>
        <taxon>Fungi</taxon>
        <taxon>Dikarya</taxon>
        <taxon>Ascomycota</taxon>
        <taxon>Pezizomycotina</taxon>
        <taxon>Leotiomycetes</taxon>
        <taxon>Helotiales</taxon>
        <taxon>Mollisiaceae</taxon>
        <taxon>Mollisia</taxon>
    </lineage>
</organism>
<dbReference type="InterPro" id="IPR013815">
    <property type="entry name" value="ATP_grasp_subdomain_1"/>
</dbReference>
<dbReference type="InterPro" id="IPR011095">
    <property type="entry name" value="Dala_Dala_lig_C"/>
</dbReference>
<gene>
    <name evidence="5" type="ORF">LY89DRAFT_575421</name>
</gene>
<dbReference type="PANTHER" id="PTHR23132:SF23">
    <property type="entry name" value="D-ALANINE--D-ALANINE LIGASE B"/>
    <property type="match status" value="1"/>
</dbReference>
<evidence type="ECO:0000313" key="5">
    <source>
        <dbReference type="EMBL" id="KUJ22433.1"/>
    </source>
</evidence>
<dbReference type="EMBL" id="KQ947406">
    <property type="protein sequence ID" value="KUJ22433.1"/>
    <property type="molecule type" value="Genomic_DNA"/>
</dbReference>
<dbReference type="PROSITE" id="PS50975">
    <property type="entry name" value="ATP_GRASP"/>
    <property type="match status" value="1"/>
</dbReference>
<dbReference type="AlphaFoldDB" id="A0A194XQG5"/>
<comment type="similarity">
    <text evidence="1">Belongs to the D-alanine--D-alanine ligase family.</text>
</comment>
<dbReference type="SUPFAM" id="SSF56059">
    <property type="entry name" value="Glutathione synthetase ATP-binding domain-like"/>
    <property type="match status" value="1"/>
</dbReference>
<dbReference type="STRING" id="149040.A0A194XQG5"/>
<dbReference type="Pfam" id="PF07478">
    <property type="entry name" value="Dala_Dala_lig_C"/>
    <property type="match status" value="1"/>
</dbReference>
<sequence length="367" mass="40475">MSSNIRISVLHQAIEPPIINGVLKPMKPGGYQDSGADIAYALQTLPNIKILTPGPSPDPSSSSGWTFPDTPSGILSALQSGATHIWANTILFSSHPLQTMSEFDEYQDHVRVIGQPPNLVQLYDDKEYVNNLLRSKGFTLPQSWTLTSSPSLNLNKKLQELDLPYPIVGKPIRGRGSSGVKLCYTLSELTTHITSLFKDSSTIMLEQYLSGEECTVTVMPPSSLHEDYWALPIVTRFNHDKGIAPYNGVVAVTANSRVVSQEEMGKDERYGEVVKECVDVARLLRVTAPIRVDVRRFGKGKGEKFALFDANMKPNMTGPGRPGRENQASLTGMAAEAIGWDYSRLLREMLSSACTLRQLRDIRPLSK</sequence>
<keyword evidence="2" id="KW-0436">Ligase</keyword>
<evidence type="ECO:0000256" key="3">
    <source>
        <dbReference type="PROSITE-ProRule" id="PRU00409"/>
    </source>
</evidence>
<dbReference type="InterPro" id="IPR011761">
    <property type="entry name" value="ATP-grasp"/>
</dbReference>
<evidence type="ECO:0000313" key="6">
    <source>
        <dbReference type="Proteomes" id="UP000070700"/>
    </source>
</evidence>